<sequence length="258" mass="29555">MLKLRRILNKDNSHILKVHFVLHVFNLIAKKIVNHPIIDPVVKGNKNLDNYFTHAGFWRKHLTTWQKENNVKHSLTTLCKKKWYTMAKVCMGVQEPEGGFRSLGIHCDPLIDTPSMTTTVINVIEDHNHFTANQTLVSLLKPVVDAIGNLEQVADIWKHILDSYKSIQHHMICFSHLLSWKPLKMASSMRNKTESSPLRKMRSLRCSLISTFGSSHLENPKARSLRLMIPRNMIQKIPIGTQKNSGLLNYFGCSINLS</sequence>
<name>A0A0L6V200_9BASI</name>
<gene>
    <name evidence="1" type="ORF">VP01_2857g2</name>
</gene>
<comment type="caution">
    <text evidence="1">The sequence shown here is derived from an EMBL/GenBank/DDBJ whole genome shotgun (WGS) entry which is preliminary data.</text>
</comment>
<dbReference type="EMBL" id="LAVV01007787">
    <property type="protein sequence ID" value="KNZ54774.1"/>
    <property type="molecule type" value="Genomic_DNA"/>
</dbReference>
<organism evidence="1 2">
    <name type="scientific">Puccinia sorghi</name>
    <dbReference type="NCBI Taxonomy" id="27349"/>
    <lineage>
        <taxon>Eukaryota</taxon>
        <taxon>Fungi</taxon>
        <taxon>Dikarya</taxon>
        <taxon>Basidiomycota</taxon>
        <taxon>Pucciniomycotina</taxon>
        <taxon>Pucciniomycetes</taxon>
        <taxon>Pucciniales</taxon>
        <taxon>Pucciniaceae</taxon>
        <taxon>Puccinia</taxon>
    </lineage>
</organism>
<proteinExistence type="predicted"/>
<dbReference type="AlphaFoldDB" id="A0A0L6V200"/>
<dbReference type="OrthoDB" id="2506168at2759"/>
<dbReference type="Proteomes" id="UP000037035">
    <property type="component" value="Unassembled WGS sequence"/>
</dbReference>
<dbReference type="STRING" id="27349.A0A0L6V200"/>
<evidence type="ECO:0000313" key="1">
    <source>
        <dbReference type="EMBL" id="KNZ54774.1"/>
    </source>
</evidence>
<accession>A0A0L6V200</accession>
<reference evidence="1 2" key="1">
    <citation type="submission" date="2015-08" db="EMBL/GenBank/DDBJ databases">
        <title>Next Generation Sequencing and Analysis of the Genome of Puccinia sorghi L Schw, the Causal Agent of Maize Common Rust.</title>
        <authorList>
            <person name="Rochi L."/>
            <person name="Burguener G."/>
            <person name="Darino M."/>
            <person name="Turjanski A."/>
            <person name="Kreff E."/>
            <person name="Dieguez M.J."/>
            <person name="Sacco F."/>
        </authorList>
    </citation>
    <scope>NUCLEOTIDE SEQUENCE [LARGE SCALE GENOMIC DNA]</scope>
    <source>
        <strain evidence="1 2">RO10H11247</strain>
    </source>
</reference>
<keyword evidence="2" id="KW-1185">Reference proteome</keyword>
<evidence type="ECO:0000313" key="2">
    <source>
        <dbReference type="Proteomes" id="UP000037035"/>
    </source>
</evidence>
<protein>
    <submittedName>
        <fullName evidence="1">Uncharacterized protein</fullName>
    </submittedName>
</protein>
<dbReference type="VEuPathDB" id="FungiDB:VP01_2857g2"/>